<reference evidence="1 2" key="1">
    <citation type="submission" date="2021-06" db="EMBL/GenBank/DDBJ databases">
        <title>Caerostris extrusa draft genome.</title>
        <authorList>
            <person name="Kono N."/>
            <person name="Arakawa K."/>
        </authorList>
    </citation>
    <scope>NUCLEOTIDE SEQUENCE [LARGE SCALE GENOMIC DNA]</scope>
</reference>
<dbReference type="EMBL" id="BPLR01009040">
    <property type="protein sequence ID" value="GIY29234.1"/>
    <property type="molecule type" value="Genomic_DNA"/>
</dbReference>
<dbReference type="Proteomes" id="UP001054945">
    <property type="component" value="Unassembled WGS sequence"/>
</dbReference>
<accession>A0AAV4S7C6</accession>
<keyword evidence="2" id="KW-1185">Reference proteome</keyword>
<protein>
    <submittedName>
        <fullName evidence="1">Uncharacterized protein</fullName>
    </submittedName>
</protein>
<evidence type="ECO:0000313" key="2">
    <source>
        <dbReference type="Proteomes" id="UP001054945"/>
    </source>
</evidence>
<gene>
    <name evidence="1" type="ORF">CEXT_221501</name>
</gene>
<name>A0AAV4S7C6_CAEEX</name>
<dbReference type="AlphaFoldDB" id="A0AAV4S7C6"/>
<sequence length="145" mass="17182">MLWRKSISQIFVRLSSFANLTLKKKRKKQGNFDMEYSAFYCGTKWDFQNVVISARCFGGKAFPKYLKGYQVFADLTLKKKRKNKEILTWNILHSTAAQNGKVYDLAFCGRLTAMRKDQQQKKIRIFFRNTTFHTIQIGWRECPEF</sequence>
<evidence type="ECO:0000313" key="1">
    <source>
        <dbReference type="EMBL" id="GIY29234.1"/>
    </source>
</evidence>
<organism evidence="1 2">
    <name type="scientific">Caerostris extrusa</name>
    <name type="common">Bark spider</name>
    <name type="synonym">Caerostris bankana</name>
    <dbReference type="NCBI Taxonomy" id="172846"/>
    <lineage>
        <taxon>Eukaryota</taxon>
        <taxon>Metazoa</taxon>
        <taxon>Ecdysozoa</taxon>
        <taxon>Arthropoda</taxon>
        <taxon>Chelicerata</taxon>
        <taxon>Arachnida</taxon>
        <taxon>Araneae</taxon>
        <taxon>Araneomorphae</taxon>
        <taxon>Entelegynae</taxon>
        <taxon>Araneoidea</taxon>
        <taxon>Araneidae</taxon>
        <taxon>Caerostris</taxon>
    </lineage>
</organism>
<proteinExistence type="predicted"/>
<comment type="caution">
    <text evidence="1">The sequence shown here is derived from an EMBL/GenBank/DDBJ whole genome shotgun (WGS) entry which is preliminary data.</text>
</comment>